<dbReference type="RefSeq" id="WP_320380152.1">
    <property type="nucleotide sequence ID" value="NZ_JAWDIQ010000002.1"/>
</dbReference>
<dbReference type="PROSITE" id="PS50975">
    <property type="entry name" value="ATP_GRASP"/>
    <property type="match status" value="1"/>
</dbReference>
<gene>
    <name evidence="3" type="ORF">RWD45_13230</name>
</gene>
<dbReference type="InterPro" id="IPR036412">
    <property type="entry name" value="HAD-like_sf"/>
</dbReference>
<keyword evidence="1" id="KW-0547">Nucleotide-binding</keyword>
<feature type="domain" description="ATP-grasp" evidence="2">
    <location>
        <begin position="113"/>
        <end position="293"/>
    </location>
</feature>
<dbReference type="SUPFAM" id="SSF56059">
    <property type="entry name" value="Glutathione synthetase ATP-binding domain-like"/>
    <property type="match status" value="1"/>
</dbReference>
<dbReference type="Gene3D" id="3.30.470.20">
    <property type="entry name" value="ATP-grasp fold, B domain"/>
    <property type="match status" value="1"/>
</dbReference>
<reference evidence="3 4" key="1">
    <citation type="submission" date="2023-10" db="EMBL/GenBank/DDBJ databases">
        <title>Virgibacillus soli CC-YMP-6 genome.</title>
        <authorList>
            <person name="Miliotis G."/>
            <person name="Sengupta P."/>
            <person name="Hameed A."/>
            <person name="Chuvochina M."/>
            <person name="Mcdonagh F."/>
            <person name="Simpson A.C."/>
            <person name="Singh N.K."/>
            <person name="Rekha P.D."/>
            <person name="Raman K."/>
            <person name="Hugenholtz P."/>
            <person name="Venkateswaran K."/>
        </authorList>
    </citation>
    <scope>NUCLEOTIDE SEQUENCE [LARGE SCALE GENOMIC DNA]</scope>
    <source>
        <strain evidence="3 4">CC-YMP-6</strain>
    </source>
</reference>
<dbReference type="SUPFAM" id="SSF56784">
    <property type="entry name" value="HAD-like"/>
    <property type="match status" value="1"/>
</dbReference>
<evidence type="ECO:0000256" key="1">
    <source>
        <dbReference type="PROSITE-ProRule" id="PRU00409"/>
    </source>
</evidence>
<sequence length="431" mass="49618">MHNVLVFPCGSEIGLEIHNALKYAKDIKLFGASSVKDHGKYVYKNYISNLPFVDDDSFIPYINNIIKKYNIDYIFPAHDSVVLKLGELKPGVLKAKVITSSPETCVMARSKYKTYQKLQGECFTPKIYSSDAIESAEFPVFLKPDVGQGSMGIAMAEDISELKMKIGNAKQKMLICEYLPGEEFTIDCFTNRKRELLFIGPRKRNRIKNGISVNTNNIKIQEQISFIAKRLNEVFEFRGAWFFQVKRDKMGNLKLLEIAPRIAGSMATHRNRGINFPLITLFDFMGYDVEIIENEFNVEVDRALINRFSFENISYDTVYIDFDDTITLGKHVNPKIIAFLYQCLNKEKKIILITKHARDIADTLYKLKIDKNIFDNIIHLDKNEEKYKKIDAGNNAIFIDDSYQERKAISENMNIPVFDVDAVESLIDWRL</sequence>
<dbReference type="Gene3D" id="3.40.50.20">
    <property type="match status" value="1"/>
</dbReference>
<organism evidence="3 4">
    <name type="scientific">Paracerasibacillus soli</name>
    <dbReference type="NCBI Taxonomy" id="480284"/>
    <lineage>
        <taxon>Bacteria</taxon>
        <taxon>Bacillati</taxon>
        <taxon>Bacillota</taxon>
        <taxon>Bacilli</taxon>
        <taxon>Bacillales</taxon>
        <taxon>Bacillaceae</taxon>
        <taxon>Paracerasibacillus</taxon>
    </lineage>
</organism>
<evidence type="ECO:0000313" key="4">
    <source>
        <dbReference type="Proteomes" id="UP001275315"/>
    </source>
</evidence>
<accession>A0ABU5CSZ2</accession>
<comment type="caution">
    <text evidence="3">The sequence shown here is derived from an EMBL/GenBank/DDBJ whole genome shotgun (WGS) entry which is preliminary data.</text>
</comment>
<dbReference type="EMBL" id="JAWDIQ010000002">
    <property type="protein sequence ID" value="MDY0409355.1"/>
    <property type="molecule type" value="Genomic_DNA"/>
</dbReference>
<evidence type="ECO:0000259" key="2">
    <source>
        <dbReference type="PROSITE" id="PS50975"/>
    </source>
</evidence>
<keyword evidence="1" id="KW-0067">ATP-binding</keyword>
<dbReference type="Proteomes" id="UP001275315">
    <property type="component" value="Unassembled WGS sequence"/>
</dbReference>
<dbReference type="Gene3D" id="3.30.1490.20">
    <property type="entry name" value="ATP-grasp fold, A domain"/>
    <property type="match status" value="1"/>
</dbReference>
<name>A0ABU5CSZ2_9BACI</name>
<dbReference type="InterPro" id="IPR011761">
    <property type="entry name" value="ATP-grasp"/>
</dbReference>
<dbReference type="InterPro" id="IPR013815">
    <property type="entry name" value="ATP_grasp_subdomain_1"/>
</dbReference>
<evidence type="ECO:0000313" key="3">
    <source>
        <dbReference type="EMBL" id="MDY0409355.1"/>
    </source>
</evidence>
<protein>
    <submittedName>
        <fullName evidence="3">ATP-grasp domain-containing protein</fullName>
    </submittedName>
</protein>
<dbReference type="Pfam" id="PF15632">
    <property type="entry name" value="ATPgrasp_Ter"/>
    <property type="match status" value="1"/>
</dbReference>
<proteinExistence type="predicted"/>
<keyword evidence="4" id="KW-1185">Reference proteome</keyword>